<organism evidence="1 2">
    <name type="scientific">Draconibacterium aestuarii</name>
    <dbReference type="NCBI Taxonomy" id="2998507"/>
    <lineage>
        <taxon>Bacteria</taxon>
        <taxon>Pseudomonadati</taxon>
        <taxon>Bacteroidota</taxon>
        <taxon>Bacteroidia</taxon>
        <taxon>Marinilabiliales</taxon>
        <taxon>Prolixibacteraceae</taxon>
        <taxon>Draconibacterium</taxon>
    </lineage>
</organism>
<evidence type="ECO:0000313" key="1">
    <source>
        <dbReference type="EMBL" id="MCY1719879.1"/>
    </source>
</evidence>
<accession>A0A9X3J3Z7</accession>
<dbReference type="Proteomes" id="UP001145087">
    <property type="component" value="Unassembled WGS sequence"/>
</dbReference>
<gene>
    <name evidence="1" type="ORF">OU798_05965</name>
</gene>
<protein>
    <submittedName>
        <fullName evidence="1">DUF6261 family protein</fullName>
    </submittedName>
</protein>
<name>A0A9X3J3Z7_9BACT</name>
<sequence>MILTINLSGLTNAEVLSFAQSLDELLAPLGSSISVIYDPFKHALVVCTETSADAIAKQVAQQQTEALSAADLKRDNLFRGVKYLTQAYLLHPDTEKQEAAVELEKVIAKVGWQLNREGYDKQSALQKTLLKELTEKQAERLALLTMTDYVALLNTAQNEFDVLRQEQLEHETEMEKISSMTAVRGALEEAIKDLFEILPGYYRMTGDEALGAVLPKIKELIDRTV</sequence>
<dbReference type="InterPro" id="IPR046228">
    <property type="entry name" value="DUF6261"/>
</dbReference>
<dbReference type="RefSeq" id="WP_343332213.1">
    <property type="nucleotide sequence ID" value="NZ_JAPOHD010000012.1"/>
</dbReference>
<comment type="caution">
    <text evidence="1">The sequence shown here is derived from an EMBL/GenBank/DDBJ whole genome shotgun (WGS) entry which is preliminary data.</text>
</comment>
<dbReference type="EMBL" id="JAPOHD010000012">
    <property type="protein sequence ID" value="MCY1719879.1"/>
    <property type="molecule type" value="Genomic_DNA"/>
</dbReference>
<evidence type="ECO:0000313" key="2">
    <source>
        <dbReference type="Proteomes" id="UP001145087"/>
    </source>
</evidence>
<reference evidence="1" key="1">
    <citation type="submission" date="2022-11" db="EMBL/GenBank/DDBJ databases">
        <title>Marilongibacter aestuarii gen. nov., sp. nov., isolated from tidal flat sediment.</title>
        <authorList>
            <person name="Jiayan W."/>
        </authorList>
    </citation>
    <scope>NUCLEOTIDE SEQUENCE</scope>
    <source>
        <strain evidence="1">Z1-6</strain>
    </source>
</reference>
<dbReference type="Pfam" id="PF19775">
    <property type="entry name" value="DUF6261"/>
    <property type="match status" value="1"/>
</dbReference>
<dbReference type="AlphaFoldDB" id="A0A9X3J3Z7"/>
<keyword evidence="2" id="KW-1185">Reference proteome</keyword>
<proteinExistence type="predicted"/>